<evidence type="ECO:0000313" key="1">
    <source>
        <dbReference type="EMBL" id="GGL67225.1"/>
    </source>
</evidence>
<reference evidence="4" key="2">
    <citation type="journal article" date="2019" name="Int. J. Syst. Evol. Microbiol.">
        <title>The Global Catalogue of Microorganisms (GCM) 10K type strain sequencing project: providing services to taxonomists for standard genome sequencing and annotation.</title>
        <authorList>
            <consortium name="The Broad Institute Genomics Platform"/>
            <consortium name="The Broad Institute Genome Sequencing Center for Infectious Disease"/>
            <person name="Wu L."/>
            <person name="Ma J."/>
        </authorList>
    </citation>
    <scope>NUCLEOTIDE SEQUENCE [LARGE SCALE GENOMIC DNA]</scope>
    <source>
        <strain evidence="4">CGMCC 4.5581</strain>
    </source>
</reference>
<reference evidence="1" key="4">
    <citation type="submission" date="2024-05" db="EMBL/GenBank/DDBJ databases">
        <authorList>
            <person name="Sun Q."/>
            <person name="Zhou Y."/>
        </authorList>
    </citation>
    <scope>NUCLEOTIDE SEQUENCE</scope>
    <source>
        <strain evidence="1">CGMCC 4.5581</strain>
    </source>
</reference>
<dbReference type="RefSeq" id="WP_166753489.1">
    <property type="nucleotide sequence ID" value="NZ_BAABJU010000019.1"/>
</dbReference>
<evidence type="ECO:0000313" key="2">
    <source>
        <dbReference type="EMBL" id="NIH65803.1"/>
    </source>
</evidence>
<evidence type="ECO:0000313" key="4">
    <source>
        <dbReference type="Proteomes" id="UP000648663"/>
    </source>
</evidence>
<organism evidence="2 3">
    <name type="scientific">Modestobacter marinus</name>
    <dbReference type="NCBI Taxonomy" id="477641"/>
    <lineage>
        <taxon>Bacteria</taxon>
        <taxon>Bacillati</taxon>
        <taxon>Actinomycetota</taxon>
        <taxon>Actinomycetes</taxon>
        <taxon>Geodermatophilales</taxon>
        <taxon>Geodermatophilaceae</taxon>
        <taxon>Modestobacter</taxon>
    </lineage>
</organism>
<dbReference type="EMBL" id="JAAMPA010000001">
    <property type="protein sequence ID" value="NIH65803.1"/>
    <property type="molecule type" value="Genomic_DNA"/>
</dbReference>
<accession>A0A846LCF7</accession>
<dbReference type="AlphaFoldDB" id="A0A846LCF7"/>
<reference evidence="1" key="1">
    <citation type="journal article" date="2014" name="Int. J. Syst. Evol. Microbiol.">
        <title>Complete genome of a new Firmicutes species belonging to the dominant human colonic microbiota ('Ruminococcus bicirculans') reveals two chromosomes and a selective capacity to utilize plant glucans.</title>
        <authorList>
            <consortium name="NISC Comparative Sequencing Program"/>
            <person name="Wegmann U."/>
            <person name="Louis P."/>
            <person name="Goesmann A."/>
            <person name="Henrissat B."/>
            <person name="Duncan S.H."/>
            <person name="Flint H.J."/>
        </authorList>
    </citation>
    <scope>NUCLEOTIDE SEQUENCE</scope>
    <source>
        <strain evidence="1">CGMCC 4.5581</strain>
    </source>
</reference>
<keyword evidence="4" id="KW-1185">Reference proteome</keyword>
<evidence type="ECO:0000313" key="3">
    <source>
        <dbReference type="Proteomes" id="UP000552836"/>
    </source>
</evidence>
<dbReference type="Proteomes" id="UP000648663">
    <property type="component" value="Unassembled WGS sequence"/>
</dbReference>
<dbReference type="Proteomes" id="UP000552836">
    <property type="component" value="Unassembled WGS sequence"/>
</dbReference>
<sequence length="77" mass="8633">MHDGALPPRRDFPFPEASRHHMREWPLVWHPERGHYTRTCPHGVGHPDPDDVVHLQSVGGVSGVHPCDGCCLAPLRD</sequence>
<proteinExistence type="predicted"/>
<protein>
    <submittedName>
        <fullName evidence="2">Uncharacterized protein</fullName>
    </submittedName>
</protein>
<dbReference type="EMBL" id="BMMI01000004">
    <property type="protein sequence ID" value="GGL67225.1"/>
    <property type="molecule type" value="Genomic_DNA"/>
</dbReference>
<name>A0A846LCF7_9ACTN</name>
<comment type="caution">
    <text evidence="2">The sequence shown here is derived from an EMBL/GenBank/DDBJ whole genome shotgun (WGS) entry which is preliminary data.</text>
</comment>
<reference evidence="2 3" key="3">
    <citation type="submission" date="2020-02" db="EMBL/GenBank/DDBJ databases">
        <title>Sequencing the genomes of 1000 actinobacteria strains.</title>
        <authorList>
            <person name="Klenk H.-P."/>
        </authorList>
    </citation>
    <scope>NUCLEOTIDE SEQUENCE [LARGE SCALE GENOMIC DNA]</scope>
    <source>
        <strain evidence="2 3">DSM 45201</strain>
    </source>
</reference>
<gene>
    <name evidence="2" type="ORF">FB380_000249</name>
    <name evidence="1" type="ORF">GCM10011589_24420</name>
</gene>